<dbReference type="PANTHER" id="PTHR38483">
    <property type="entry name" value="CHROMOSOME 1, WHOLE GENOME SHOTGUN SEQUENCE"/>
    <property type="match status" value="1"/>
</dbReference>
<dbReference type="PANTHER" id="PTHR38483:SF1">
    <property type="entry name" value="ION TRANSPORT DOMAIN-CONTAINING PROTEIN"/>
    <property type="match status" value="1"/>
</dbReference>
<comment type="caution">
    <text evidence="2">The sequence shown here is derived from an EMBL/GenBank/DDBJ whole genome shotgun (WGS) entry which is preliminary data.</text>
</comment>
<dbReference type="EMBL" id="MCFL01000048">
    <property type="protein sequence ID" value="ORZ32337.1"/>
    <property type="molecule type" value="Genomic_DNA"/>
</dbReference>
<dbReference type="STRING" id="765915.A0A1Y2HCL9"/>
<evidence type="ECO:0000256" key="1">
    <source>
        <dbReference type="SAM" id="MobiDB-lite"/>
    </source>
</evidence>
<dbReference type="Proteomes" id="UP000193411">
    <property type="component" value="Unassembled WGS sequence"/>
</dbReference>
<gene>
    <name evidence="2" type="ORF">BCR44DRAFT_1241715</name>
</gene>
<reference evidence="2 3" key="1">
    <citation type="submission" date="2016-07" db="EMBL/GenBank/DDBJ databases">
        <title>Pervasive Adenine N6-methylation of Active Genes in Fungi.</title>
        <authorList>
            <consortium name="DOE Joint Genome Institute"/>
            <person name="Mondo S.J."/>
            <person name="Dannebaum R.O."/>
            <person name="Kuo R.C."/>
            <person name="Labutti K."/>
            <person name="Haridas S."/>
            <person name="Kuo A."/>
            <person name="Salamov A."/>
            <person name="Ahrendt S.R."/>
            <person name="Lipzen A."/>
            <person name="Sullivan W."/>
            <person name="Andreopoulos W.B."/>
            <person name="Clum A."/>
            <person name="Lindquist E."/>
            <person name="Daum C."/>
            <person name="Ramamoorthy G.K."/>
            <person name="Gryganskyi A."/>
            <person name="Culley D."/>
            <person name="Magnuson J.K."/>
            <person name="James T.Y."/>
            <person name="O'Malley M.A."/>
            <person name="Stajich J.E."/>
            <person name="Spatafora J.W."/>
            <person name="Visel A."/>
            <person name="Grigoriev I.V."/>
        </authorList>
    </citation>
    <scope>NUCLEOTIDE SEQUENCE [LARGE SCALE GENOMIC DNA]</scope>
    <source>
        <strain evidence="2 3">PL171</strain>
    </source>
</reference>
<evidence type="ECO:0000313" key="3">
    <source>
        <dbReference type="Proteomes" id="UP000193411"/>
    </source>
</evidence>
<accession>A0A1Y2HCL9</accession>
<name>A0A1Y2HCL9_9FUNG</name>
<proteinExistence type="predicted"/>
<keyword evidence="3" id="KW-1185">Reference proteome</keyword>
<dbReference type="OrthoDB" id="429183at2759"/>
<feature type="compositionally biased region" description="Polar residues" evidence="1">
    <location>
        <begin position="22"/>
        <end position="36"/>
    </location>
</feature>
<feature type="region of interest" description="Disordered" evidence="1">
    <location>
        <begin position="1"/>
        <end position="42"/>
    </location>
</feature>
<protein>
    <submittedName>
        <fullName evidence="2">Uncharacterized protein</fullName>
    </submittedName>
</protein>
<organism evidence="2 3">
    <name type="scientific">Catenaria anguillulae PL171</name>
    <dbReference type="NCBI Taxonomy" id="765915"/>
    <lineage>
        <taxon>Eukaryota</taxon>
        <taxon>Fungi</taxon>
        <taxon>Fungi incertae sedis</taxon>
        <taxon>Blastocladiomycota</taxon>
        <taxon>Blastocladiomycetes</taxon>
        <taxon>Blastocladiales</taxon>
        <taxon>Catenariaceae</taxon>
        <taxon>Catenaria</taxon>
    </lineage>
</organism>
<sequence length="285" mass="31744">MSRKVSDLVGGVLDDDAGESRTPYQQLPPSQMNGSSAAPYAQPPVSTCHQHSLLPTGSLSTHKGRVLHVKWIQRFCLLLSFTKLWRVSRRSLAHAGQSRLLFKVLQAHLRHHDHPRTHHCCSLVYQHLPNNPLPRPRMHRQSDPHLEVGIRFLATRRQFFQSRANVLDVILVTLCLFLLGMVLHDAKSCKAGGDAQQQQRGEAVVDSVLLIIRNTLQLARIVNMLRKNQNQLNAHVASVDFTGLEDGGHHDPLLFDAEDEQLGFGVSISPAGNQHGGSNQSLLPR</sequence>
<evidence type="ECO:0000313" key="2">
    <source>
        <dbReference type="EMBL" id="ORZ32337.1"/>
    </source>
</evidence>
<dbReference type="AlphaFoldDB" id="A0A1Y2HCL9"/>